<name>A0A7R9PPU4_TIMGE</name>
<evidence type="ECO:0000256" key="1">
    <source>
        <dbReference type="SAM" id="MobiDB-lite"/>
    </source>
</evidence>
<reference evidence="2" key="1">
    <citation type="submission" date="2020-11" db="EMBL/GenBank/DDBJ databases">
        <authorList>
            <person name="Tran Van P."/>
        </authorList>
    </citation>
    <scope>NUCLEOTIDE SEQUENCE</scope>
</reference>
<accession>A0A7R9PPU4</accession>
<sequence length="254" mass="28243">MVTLVAREDAVAKRTRLDYCLEPDLRRYCVAGTYGATVELSQSNDRFRIWGVESGRTRIGSVLTWCALWTQDYQDNNRPASSLTNEEITYHGSDQDPHCQGVSPRLVKVRRVVPPASLRALFFTGTSVSLKEESEGDGRFLVFRVLLSVFQTPRTMPVGIRSPATEQGRPTAEEGAAASPAKKERVPLLCYSYSNPELANAPVVLSQTTEDGEIEVRISNVGRPSEDLALDSVGYNVFIFLSLGTNCRRHVWNE</sequence>
<feature type="region of interest" description="Disordered" evidence="1">
    <location>
        <begin position="158"/>
        <end position="180"/>
    </location>
</feature>
<evidence type="ECO:0000313" key="2">
    <source>
        <dbReference type="EMBL" id="CAD7602619.1"/>
    </source>
</evidence>
<organism evidence="2">
    <name type="scientific">Timema genevievae</name>
    <name type="common">Walking stick</name>
    <dbReference type="NCBI Taxonomy" id="629358"/>
    <lineage>
        <taxon>Eukaryota</taxon>
        <taxon>Metazoa</taxon>
        <taxon>Ecdysozoa</taxon>
        <taxon>Arthropoda</taxon>
        <taxon>Hexapoda</taxon>
        <taxon>Insecta</taxon>
        <taxon>Pterygota</taxon>
        <taxon>Neoptera</taxon>
        <taxon>Polyneoptera</taxon>
        <taxon>Phasmatodea</taxon>
        <taxon>Timematodea</taxon>
        <taxon>Timematoidea</taxon>
        <taxon>Timematidae</taxon>
        <taxon>Timema</taxon>
    </lineage>
</organism>
<protein>
    <submittedName>
        <fullName evidence="2">Uncharacterized protein</fullName>
    </submittedName>
</protein>
<gene>
    <name evidence="2" type="ORF">TGEB3V08_LOCUS8414</name>
</gene>
<proteinExistence type="predicted"/>
<dbReference type="EMBL" id="OE843246">
    <property type="protein sequence ID" value="CAD7602619.1"/>
    <property type="molecule type" value="Genomic_DNA"/>
</dbReference>
<dbReference type="AlphaFoldDB" id="A0A7R9PPU4"/>